<feature type="region of interest" description="Disordered" evidence="7">
    <location>
        <begin position="613"/>
        <end position="633"/>
    </location>
</feature>
<evidence type="ECO:0000313" key="11">
    <source>
        <dbReference type="Proteomes" id="UP000519023"/>
    </source>
</evidence>
<comment type="catalytic activity">
    <reaction evidence="1">
        <text>Hydrolysis of terminal, non-reducing beta-D-glucosyl residues with release of beta-D-glucose.</text>
        <dbReference type="EC" id="3.2.1.21"/>
    </reaction>
</comment>
<feature type="domain" description="Glycoside hydrolase family 3 C-terminal" evidence="9">
    <location>
        <begin position="499"/>
        <end position="635"/>
    </location>
</feature>
<dbReference type="PANTHER" id="PTHR30620:SF16">
    <property type="entry name" value="LYSOSOMAL BETA GLUCOSIDASE"/>
    <property type="match status" value="1"/>
</dbReference>
<dbReference type="SUPFAM" id="SSF51445">
    <property type="entry name" value="(Trans)glycosidases"/>
    <property type="match status" value="1"/>
</dbReference>
<protein>
    <recommendedName>
        <fullName evidence="3">beta-glucosidase</fullName>
        <ecNumber evidence="3">3.2.1.21</ecNumber>
    </recommendedName>
</protein>
<evidence type="ECO:0000256" key="4">
    <source>
        <dbReference type="ARBA" id="ARBA00022729"/>
    </source>
</evidence>
<keyword evidence="5 10" id="KW-0378">Hydrolase</keyword>
<dbReference type="InterPro" id="IPR036881">
    <property type="entry name" value="Glyco_hydro_3_C_sf"/>
</dbReference>
<evidence type="ECO:0000256" key="3">
    <source>
        <dbReference type="ARBA" id="ARBA00012744"/>
    </source>
</evidence>
<accession>A0A7X9WT96</accession>
<organism evidence="10 11">
    <name type="scientific">Sphingobium psychrophilum</name>
    <dbReference type="NCBI Taxonomy" id="2728834"/>
    <lineage>
        <taxon>Bacteria</taxon>
        <taxon>Pseudomonadati</taxon>
        <taxon>Pseudomonadota</taxon>
        <taxon>Alphaproteobacteria</taxon>
        <taxon>Sphingomonadales</taxon>
        <taxon>Sphingomonadaceae</taxon>
        <taxon>Sphingobium</taxon>
    </lineage>
</organism>
<dbReference type="InterPro" id="IPR051915">
    <property type="entry name" value="Cellulose_Degrad_GH3"/>
</dbReference>
<dbReference type="Proteomes" id="UP000519023">
    <property type="component" value="Unassembled WGS sequence"/>
</dbReference>
<dbReference type="RefSeq" id="WP_169571407.1">
    <property type="nucleotide sequence ID" value="NZ_JABBFV010000003.1"/>
</dbReference>
<sequence length="644" mass="68586">MVSPRRIAAASLFVLALGGAAAPHKDWRDLNHNGRLDRYEDVRAPIDTRVEDLLGQMTLAEKAGMLLHGTLPTPGSSIGFAGKVYDADATAKLLNERHISSFITRLVVSPSELAAQNNAVQKLAEASRLGIPATISTDPRHHFQATLGASTTGGGFSLWPDTLGFAALGDADTVRRFGDIARQEYRAVGIHMALSPQADLATEPRWPRFAATFGSDPAEVSRLAGAYVEGFQHGRTGVRPDGVATVVKHWVGYGAEPEGFDGHNYYGRNAKLSDAAFAQHVRAFDDSLAVRSAGVMPTYVIVHGPKIAGKPIEPVAAGFNKQLLTGLLRGEKAYSGLIVSDWSITRDCPQACVAPDAANPQTPASIGTPWGMETADKTARFAKGIEAGIDQFGGADDPAPILDAVARGLVSETRIDESVRRVLRLKFEQGLFDNPYVNEAAAARIVGNPQAQQQADAVQRASQVLLRNDRATLPVAPGKRIWLHNVDAAAARAAGFVVVDDPAQADIALVRTATPFETLHPHHFFGARQHEGRLDFRADDKNVQAIARASAHVPTIVAVEMDRPAILTAIEPMVRALIVTFGASDAAVLDVVTGRAVAKGRLPFSLPRSMADVEAQSPDLPDDGPPPAYPRGAGLLLKAAASRE</sequence>
<dbReference type="EMBL" id="JABBFV010000003">
    <property type="protein sequence ID" value="NML09516.1"/>
    <property type="molecule type" value="Genomic_DNA"/>
</dbReference>
<dbReference type="Pfam" id="PF00933">
    <property type="entry name" value="Glyco_hydro_3"/>
    <property type="match status" value="1"/>
</dbReference>
<comment type="caution">
    <text evidence="10">The sequence shown here is derived from an EMBL/GenBank/DDBJ whole genome shotgun (WGS) entry which is preliminary data.</text>
</comment>
<dbReference type="Gene3D" id="3.20.20.300">
    <property type="entry name" value="Glycoside hydrolase, family 3, N-terminal domain"/>
    <property type="match status" value="1"/>
</dbReference>
<proteinExistence type="inferred from homology"/>
<evidence type="ECO:0000256" key="2">
    <source>
        <dbReference type="ARBA" id="ARBA00005336"/>
    </source>
</evidence>
<evidence type="ECO:0000259" key="9">
    <source>
        <dbReference type="Pfam" id="PF01915"/>
    </source>
</evidence>
<feature type="domain" description="Glycoside hydrolase family 3 N-terminal" evidence="8">
    <location>
        <begin position="85"/>
        <end position="425"/>
    </location>
</feature>
<dbReference type="GO" id="GO:0008422">
    <property type="term" value="F:beta-glucosidase activity"/>
    <property type="evidence" value="ECO:0007669"/>
    <property type="project" value="UniProtKB-EC"/>
</dbReference>
<keyword evidence="11" id="KW-1185">Reference proteome</keyword>
<dbReference type="GO" id="GO:0009251">
    <property type="term" value="P:glucan catabolic process"/>
    <property type="evidence" value="ECO:0007669"/>
    <property type="project" value="TreeGrafter"/>
</dbReference>
<evidence type="ECO:0000256" key="5">
    <source>
        <dbReference type="ARBA" id="ARBA00022801"/>
    </source>
</evidence>
<dbReference type="InterPro" id="IPR002772">
    <property type="entry name" value="Glyco_hydro_3_C"/>
</dbReference>
<evidence type="ECO:0000256" key="6">
    <source>
        <dbReference type="ARBA" id="ARBA00023295"/>
    </source>
</evidence>
<keyword evidence="4" id="KW-0732">Signal</keyword>
<dbReference type="PANTHER" id="PTHR30620">
    <property type="entry name" value="PERIPLASMIC BETA-GLUCOSIDASE-RELATED"/>
    <property type="match status" value="1"/>
</dbReference>
<dbReference type="Gene3D" id="3.40.50.1700">
    <property type="entry name" value="Glycoside hydrolase family 3 C-terminal domain"/>
    <property type="match status" value="1"/>
</dbReference>
<dbReference type="AlphaFoldDB" id="A0A7X9WT96"/>
<name>A0A7X9WT96_9SPHN</name>
<evidence type="ECO:0000256" key="7">
    <source>
        <dbReference type="SAM" id="MobiDB-lite"/>
    </source>
</evidence>
<dbReference type="EC" id="3.2.1.21" evidence="3"/>
<evidence type="ECO:0000259" key="8">
    <source>
        <dbReference type="Pfam" id="PF00933"/>
    </source>
</evidence>
<reference evidence="10 11" key="1">
    <citation type="submission" date="2020-04" db="EMBL/GenBank/DDBJ databases">
        <title>Sphingobium sp. AR-3-1 isolated from Arctic soil.</title>
        <authorList>
            <person name="Dahal R.H."/>
            <person name="Chaudhary D.K."/>
        </authorList>
    </citation>
    <scope>NUCLEOTIDE SEQUENCE [LARGE SCALE GENOMIC DNA]</scope>
    <source>
        <strain evidence="10 11">AR-3-1</strain>
    </source>
</reference>
<dbReference type="PRINTS" id="PR00133">
    <property type="entry name" value="GLHYDRLASE3"/>
</dbReference>
<gene>
    <name evidence="10" type="ORF">HHL08_05050</name>
</gene>
<evidence type="ECO:0000313" key="10">
    <source>
        <dbReference type="EMBL" id="NML09516.1"/>
    </source>
</evidence>
<comment type="similarity">
    <text evidence="2">Belongs to the glycosyl hydrolase 3 family.</text>
</comment>
<dbReference type="InterPro" id="IPR001764">
    <property type="entry name" value="Glyco_hydro_3_N"/>
</dbReference>
<evidence type="ECO:0000256" key="1">
    <source>
        <dbReference type="ARBA" id="ARBA00000448"/>
    </source>
</evidence>
<dbReference type="SUPFAM" id="SSF52279">
    <property type="entry name" value="Beta-D-glucan exohydrolase, C-terminal domain"/>
    <property type="match status" value="1"/>
</dbReference>
<keyword evidence="6" id="KW-0326">Glycosidase</keyword>
<dbReference type="InterPro" id="IPR017853">
    <property type="entry name" value="GH"/>
</dbReference>
<dbReference type="InterPro" id="IPR036962">
    <property type="entry name" value="Glyco_hydro_3_N_sf"/>
</dbReference>
<dbReference type="Pfam" id="PF01915">
    <property type="entry name" value="Glyco_hydro_3_C"/>
    <property type="match status" value="1"/>
</dbReference>